<dbReference type="FunFam" id="1.25.40.20:FF:000018">
    <property type="entry name" value="Transient receptor potential cation channel subfamily V member 1"/>
    <property type="match status" value="1"/>
</dbReference>
<comment type="catalytic activity">
    <reaction evidence="14">
        <text>Ca(2+)(in) = Ca(2+)(out)</text>
        <dbReference type="Rhea" id="RHEA:29671"/>
        <dbReference type="ChEBI" id="CHEBI:29108"/>
    </reaction>
</comment>
<dbReference type="PROSITE" id="PS50088">
    <property type="entry name" value="ANK_REPEAT"/>
    <property type="match status" value="1"/>
</dbReference>
<evidence type="ECO:0000256" key="4">
    <source>
        <dbReference type="ARBA" id="ARBA00022568"/>
    </source>
</evidence>
<evidence type="ECO:0000256" key="2">
    <source>
        <dbReference type="ARBA" id="ARBA00022448"/>
    </source>
</evidence>
<evidence type="ECO:0000256" key="13">
    <source>
        <dbReference type="ARBA" id="ARBA00023303"/>
    </source>
</evidence>
<evidence type="ECO:0000256" key="11">
    <source>
        <dbReference type="ARBA" id="ARBA00023065"/>
    </source>
</evidence>
<dbReference type="InterPro" id="IPR002110">
    <property type="entry name" value="Ankyrin_rpt"/>
</dbReference>
<dbReference type="NCBIfam" id="TIGR00870">
    <property type="entry name" value="trp"/>
    <property type="match status" value="1"/>
</dbReference>
<name>A0AAV7UCE8_PLEWA</name>
<evidence type="ECO:0000256" key="15">
    <source>
        <dbReference type="PROSITE-ProRule" id="PRU00023"/>
    </source>
</evidence>
<comment type="caution">
    <text evidence="19">The sequence shown here is derived from an EMBL/GenBank/DDBJ whole genome shotgun (WGS) entry which is preliminary data.</text>
</comment>
<feature type="compositionally biased region" description="Basic and acidic residues" evidence="16">
    <location>
        <begin position="771"/>
        <end position="780"/>
    </location>
</feature>
<feature type="domain" description="Ion transport" evidence="18">
    <location>
        <begin position="415"/>
        <end position="671"/>
    </location>
</feature>
<evidence type="ECO:0000256" key="8">
    <source>
        <dbReference type="ARBA" id="ARBA00022837"/>
    </source>
</evidence>
<dbReference type="GO" id="GO:0005886">
    <property type="term" value="C:plasma membrane"/>
    <property type="evidence" value="ECO:0007669"/>
    <property type="project" value="UniProtKB-SubCell"/>
</dbReference>
<feature type="transmembrane region" description="Helical" evidence="17">
    <location>
        <begin position="454"/>
        <end position="479"/>
    </location>
</feature>
<dbReference type="SMART" id="SM00248">
    <property type="entry name" value="ANK"/>
    <property type="match status" value="4"/>
</dbReference>
<feature type="repeat" description="ANK" evidence="15">
    <location>
        <begin position="178"/>
        <end position="210"/>
    </location>
</feature>
<keyword evidence="9 17" id="KW-1133">Transmembrane helix</keyword>
<dbReference type="PROSITE" id="PS50297">
    <property type="entry name" value="ANK_REP_REGION"/>
    <property type="match status" value="1"/>
</dbReference>
<evidence type="ECO:0000256" key="9">
    <source>
        <dbReference type="ARBA" id="ARBA00022989"/>
    </source>
</evidence>
<gene>
    <name evidence="19" type="ORF">NDU88_002751</name>
</gene>
<evidence type="ECO:0000256" key="1">
    <source>
        <dbReference type="ARBA" id="ARBA00004651"/>
    </source>
</evidence>
<keyword evidence="11" id="KW-0406">Ion transport</keyword>
<dbReference type="Proteomes" id="UP001066276">
    <property type="component" value="Chromosome 3_1"/>
</dbReference>
<feature type="transmembrane region" description="Helical" evidence="17">
    <location>
        <begin position="636"/>
        <end position="659"/>
    </location>
</feature>
<dbReference type="GO" id="GO:0098703">
    <property type="term" value="P:calcium ion import across plasma membrane"/>
    <property type="evidence" value="ECO:0007669"/>
    <property type="project" value="TreeGrafter"/>
</dbReference>
<dbReference type="GO" id="GO:0005262">
    <property type="term" value="F:calcium channel activity"/>
    <property type="evidence" value="ECO:0007669"/>
    <property type="project" value="UniProtKB-KW"/>
</dbReference>
<evidence type="ECO:0000256" key="7">
    <source>
        <dbReference type="ARBA" id="ARBA00022737"/>
    </source>
</evidence>
<keyword evidence="6 17" id="KW-0812">Transmembrane</keyword>
<feature type="transmembrane region" description="Helical" evidence="17">
    <location>
        <begin position="558"/>
        <end position="579"/>
    </location>
</feature>
<feature type="compositionally biased region" description="Basic and acidic residues" evidence="16">
    <location>
        <begin position="42"/>
        <end position="51"/>
    </location>
</feature>
<keyword evidence="5" id="KW-0107">Calcium channel</keyword>
<keyword evidence="7" id="KW-0677">Repeat</keyword>
<dbReference type="InterPro" id="IPR024862">
    <property type="entry name" value="TRPV"/>
</dbReference>
<dbReference type="AlphaFoldDB" id="A0AAV7UCE8"/>
<evidence type="ECO:0000313" key="20">
    <source>
        <dbReference type="Proteomes" id="UP001066276"/>
    </source>
</evidence>
<evidence type="ECO:0000256" key="12">
    <source>
        <dbReference type="ARBA" id="ARBA00023136"/>
    </source>
</evidence>
<keyword evidence="13" id="KW-0407">Ion channel</keyword>
<evidence type="ECO:0000259" key="18">
    <source>
        <dbReference type="Pfam" id="PF00520"/>
    </source>
</evidence>
<evidence type="ECO:0000313" key="19">
    <source>
        <dbReference type="EMBL" id="KAJ1185966.1"/>
    </source>
</evidence>
<dbReference type="PRINTS" id="PR01769">
    <property type="entry name" value="VRL2RECEPTOR"/>
</dbReference>
<dbReference type="SUPFAM" id="SSF48403">
    <property type="entry name" value="Ankyrin repeat"/>
    <property type="match status" value="1"/>
</dbReference>
<comment type="subcellular location">
    <subcellularLocation>
        <location evidence="1">Cell membrane</location>
        <topology evidence="1">Multi-pass membrane protein</topology>
    </subcellularLocation>
</comment>
<feature type="region of interest" description="Disordered" evidence="16">
    <location>
        <begin position="1"/>
        <end position="51"/>
    </location>
</feature>
<evidence type="ECO:0000256" key="14">
    <source>
        <dbReference type="ARBA" id="ARBA00036634"/>
    </source>
</evidence>
<feature type="transmembrane region" description="Helical" evidence="17">
    <location>
        <begin position="491"/>
        <end position="512"/>
    </location>
</feature>
<dbReference type="EMBL" id="JANPWB010000005">
    <property type="protein sequence ID" value="KAJ1185966.1"/>
    <property type="molecule type" value="Genomic_DNA"/>
</dbReference>
<dbReference type="PRINTS" id="PR01768">
    <property type="entry name" value="TRPVRECEPTOR"/>
</dbReference>
<keyword evidence="20" id="KW-1185">Reference proteome</keyword>
<dbReference type="Pfam" id="PF00520">
    <property type="entry name" value="Ion_trans"/>
    <property type="match status" value="1"/>
</dbReference>
<accession>A0AAV7UCE8</accession>
<keyword evidence="4" id="KW-0109">Calcium transport</keyword>
<keyword evidence="12 17" id="KW-0472">Membrane</keyword>
<dbReference type="InterPro" id="IPR008348">
    <property type="entry name" value="TrpV4"/>
</dbReference>
<dbReference type="Gene3D" id="1.10.287.70">
    <property type="match status" value="1"/>
</dbReference>
<evidence type="ECO:0000256" key="10">
    <source>
        <dbReference type="ARBA" id="ARBA00023043"/>
    </source>
</evidence>
<evidence type="ECO:0000256" key="3">
    <source>
        <dbReference type="ARBA" id="ARBA00022475"/>
    </source>
</evidence>
<evidence type="ECO:0000256" key="5">
    <source>
        <dbReference type="ARBA" id="ARBA00022673"/>
    </source>
</evidence>
<feature type="compositionally biased region" description="Polar residues" evidence="16">
    <location>
        <begin position="783"/>
        <end position="795"/>
    </location>
</feature>
<proteinExistence type="predicted"/>
<keyword evidence="2" id="KW-0813">Transport</keyword>
<protein>
    <recommendedName>
        <fullName evidence="18">Ion transport domain-containing protein</fullName>
    </recommendedName>
</protein>
<evidence type="ECO:0000256" key="16">
    <source>
        <dbReference type="SAM" id="MobiDB-lite"/>
    </source>
</evidence>
<feature type="transmembrane region" description="Helical" evidence="17">
    <location>
        <begin position="415"/>
        <end position="434"/>
    </location>
</feature>
<keyword evidence="8" id="KW-0106">Calcium</keyword>
<sequence length="813" mass="92142">MSNASDSDSDSDVPTHSPPKNNGFSLEAHDKDSGPNQQHNIKVGDADKGRVPIDSKFQKESDKFAPDIGFNLDFFGDGNKKPASKPANVYTRERIYEAVVKGDAEDLDGLLEYLRKTLKKLTNAEFRDPLTGKTCLLKAMLNLKDGKNDTIPLLLEVAEKTDNLEELVNASYTHPNFRGHTALHMAIEKRNLPLVELLMRHKANVHAKAEGEFFRKKERGVGFYFGELPLSLAACTNQLSMVHYLMDNPYRKADIAARDSEGNTVLHALVMVADDTEENTQFITKMYDEILLSSTRMYPTLRLEELMNWKELTPLKLAANLGKIEIFKHILRREMKEPECQHLSRKFTEWAYGPLHGSLYDLTSVDTHEKTSGKNSVVEIIAFGSDNPNRHKMIVLEPINELLQEKWETFGRPIFYIKFLLYVLYMLIFTVVAYNRPLIGKPPFALEKTAKGGFRFVGEILIMLGGVYLFVSQIVYFWRRRPSLKMMIIDGYFEVLFFLQAVILLCSGIIYLAGCEEYVAPMVFALVLGWINLLYYTRGFQQTGIYSVMIQKTILRDILRFLMVYIVFLFGFAAALVTLTGEPPAEAKNVTATEGSEDSEGRGTYGGLYIASLELFKFTIGMGDLEFNENLKFKHFFMFLLILYVVLTYVLLLNMLIALMSETVNKISSESKSIWKLQRAITVLDIEKNLPQFLQDKMRSGIDIKLGETPDGKIDDRRCFRVEEVNWNDWNQNLCHLNEEPGNGTEEELKISGKEGSPQTGNGFRSLVSRIRAETAKQEEQMPLNSVAATPSDGSTGDARRRSSDSLTDVQMA</sequence>
<keyword evidence="3" id="KW-1003">Cell membrane</keyword>
<feature type="region of interest" description="Disordered" evidence="16">
    <location>
        <begin position="738"/>
        <end position="813"/>
    </location>
</feature>
<dbReference type="PANTHER" id="PTHR10582">
    <property type="entry name" value="TRANSIENT RECEPTOR POTENTIAL ION CHANNEL PROTEIN"/>
    <property type="match status" value="1"/>
</dbReference>
<evidence type="ECO:0000256" key="17">
    <source>
        <dbReference type="SAM" id="Phobius"/>
    </source>
</evidence>
<dbReference type="Gene3D" id="1.25.40.20">
    <property type="entry name" value="Ankyrin repeat-containing domain"/>
    <property type="match status" value="1"/>
</dbReference>
<dbReference type="InterPro" id="IPR008347">
    <property type="entry name" value="TrpV1-4"/>
</dbReference>
<feature type="transmembrane region" description="Helical" evidence="17">
    <location>
        <begin position="518"/>
        <end position="537"/>
    </location>
</feature>
<keyword evidence="10 15" id="KW-0040">ANK repeat</keyword>
<dbReference type="PANTHER" id="PTHR10582:SF5">
    <property type="entry name" value="TRANSIENT RECEPTOR POTENTIAL CATION CHANNEL SUBFAMILY V MEMBER 2"/>
    <property type="match status" value="1"/>
</dbReference>
<organism evidence="19 20">
    <name type="scientific">Pleurodeles waltl</name>
    <name type="common">Iberian ribbed newt</name>
    <dbReference type="NCBI Taxonomy" id="8319"/>
    <lineage>
        <taxon>Eukaryota</taxon>
        <taxon>Metazoa</taxon>
        <taxon>Chordata</taxon>
        <taxon>Craniata</taxon>
        <taxon>Vertebrata</taxon>
        <taxon>Euteleostomi</taxon>
        <taxon>Amphibia</taxon>
        <taxon>Batrachia</taxon>
        <taxon>Caudata</taxon>
        <taxon>Salamandroidea</taxon>
        <taxon>Salamandridae</taxon>
        <taxon>Pleurodelinae</taxon>
        <taxon>Pleurodeles</taxon>
    </lineage>
</organism>
<dbReference type="Pfam" id="PF00023">
    <property type="entry name" value="Ank"/>
    <property type="match status" value="1"/>
</dbReference>
<evidence type="ECO:0000256" key="6">
    <source>
        <dbReference type="ARBA" id="ARBA00022692"/>
    </source>
</evidence>
<dbReference type="InterPro" id="IPR036770">
    <property type="entry name" value="Ankyrin_rpt-contain_sf"/>
</dbReference>
<reference evidence="19" key="1">
    <citation type="journal article" date="2022" name="bioRxiv">
        <title>Sequencing and chromosome-scale assembly of the giantPleurodeles waltlgenome.</title>
        <authorList>
            <person name="Brown T."/>
            <person name="Elewa A."/>
            <person name="Iarovenko S."/>
            <person name="Subramanian E."/>
            <person name="Araus A.J."/>
            <person name="Petzold A."/>
            <person name="Susuki M."/>
            <person name="Suzuki K.-i.T."/>
            <person name="Hayashi T."/>
            <person name="Toyoda A."/>
            <person name="Oliveira C."/>
            <person name="Osipova E."/>
            <person name="Leigh N.D."/>
            <person name="Simon A."/>
            <person name="Yun M.H."/>
        </authorList>
    </citation>
    <scope>NUCLEOTIDE SEQUENCE</scope>
    <source>
        <strain evidence="19">20211129_DDA</strain>
        <tissue evidence="19">Liver</tissue>
    </source>
</reference>
<dbReference type="InterPro" id="IPR005821">
    <property type="entry name" value="Ion_trans_dom"/>
</dbReference>